<protein>
    <submittedName>
        <fullName evidence="1">Uncharacterized protein</fullName>
    </submittedName>
</protein>
<gene>
    <name evidence="1" type="ORF">chiPu_0015452</name>
</gene>
<evidence type="ECO:0000313" key="2">
    <source>
        <dbReference type="Proteomes" id="UP000287033"/>
    </source>
</evidence>
<comment type="caution">
    <text evidence="1">The sequence shown here is derived from an EMBL/GenBank/DDBJ whole genome shotgun (WGS) entry which is preliminary data.</text>
</comment>
<proteinExistence type="predicted"/>
<sequence length="80" mass="8915">MRLPSNRAARAYVTARATFGVMRLPSNRRNSALRTLDIPQGSTVGQDVDVLGLSDCETDTTVRLNFLHPLGYVVPPYIRR</sequence>
<name>A0A401T2T4_CHIPU</name>
<organism evidence="1 2">
    <name type="scientific">Chiloscyllium punctatum</name>
    <name type="common">Brownbanded bambooshark</name>
    <name type="synonym">Hemiscyllium punctatum</name>
    <dbReference type="NCBI Taxonomy" id="137246"/>
    <lineage>
        <taxon>Eukaryota</taxon>
        <taxon>Metazoa</taxon>
        <taxon>Chordata</taxon>
        <taxon>Craniata</taxon>
        <taxon>Vertebrata</taxon>
        <taxon>Chondrichthyes</taxon>
        <taxon>Elasmobranchii</taxon>
        <taxon>Galeomorphii</taxon>
        <taxon>Galeoidea</taxon>
        <taxon>Orectolobiformes</taxon>
        <taxon>Hemiscylliidae</taxon>
        <taxon>Chiloscyllium</taxon>
    </lineage>
</organism>
<evidence type="ECO:0000313" key="1">
    <source>
        <dbReference type="EMBL" id="GCC36952.1"/>
    </source>
</evidence>
<dbReference type="AlphaFoldDB" id="A0A401T2T4"/>
<accession>A0A401T2T4</accession>
<keyword evidence="2" id="KW-1185">Reference proteome</keyword>
<reference evidence="1 2" key="1">
    <citation type="journal article" date="2018" name="Nat. Ecol. Evol.">
        <title>Shark genomes provide insights into elasmobranch evolution and the origin of vertebrates.</title>
        <authorList>
            <person name="Hara Y"/>
            <person name="Yamaguchi K"/>
            <person name="Onimaru K"/>
            <person name="Kadota M"/>
            <person name="Koyanagi M"/>
            <person name="Keeley SD"/>
            <person name="Tatsumi K"/>
            <person name="Tanaka K"/>
            <person name="Motone F"/>
            <person name="Kageyama Y"/>
            <person name="Nozu R"/>
            <person name="Adachi N"/>
            <person name="Nishimura O"/>
            <person name="Nakagawa R"/>
            <person name="Tanegashima C"/>
            <person name="Kiyatake I"/>
            <person name="Matsumoto R"/>
            <person name="Murakumo K"/>
            <person name="Nishida K"/>
            <person name="Terakita A"/>
            <person name="Kuratani S"/>
            <person name="Sato K"/>
            <person name="Hyodo S Kuraku.S."/>
        </authorList>
    </citation>
    <scope>NUCLEOTIDE SEQUENCE [LARGE SCALE GENOMIC DNA]</scope>
</reference>
<dbReference type="EMBL" id="BEZZ01000917">
    <property type="protein sequence ID" value="GCC36952.1"/>
    <property type="molecule type" value="Genomic_DNA"/>
</dbReference>
<dbReference type="Proteomes" id="UP000287033">
    <property type="component" value="Unassembled WGS sequence"/>
</dbReference>